<evidence type="ECO:0000313" key="5">
    <source>
        <dbReference type="WBParaSite" id="ECPE_0000243201-mRNA-1"/>
    </source>
</evidence>
<evidence type="ECO:0000313" key="3">
    <source>
        <dbReference type="EMBL" id="VDP66453.1"/>
    </source>
</evidence>
<dbReference type="InterPro" id="IPR002048">
    <property type="entry name" value="EF_hand_dom"/>
</dbReference>
<proteinExistence type="predicted"/>
<dbReference type="SUPFAM" id="SSF47473">
    <property type="entry name" value="EF-hand"/>
    <property type="match status" value="1"/>
</dbReference>
<dbReference type="GO" id="GO:0005509">
    <property type="term" value="F:calcium ion binding"/>
    <property type="evidence" value="ECO:0007669"/>
    <property type="project" value="InterPro"/>
</dbReference>
<dbReference type="Proteomes" id="UP000272942">
    <property type="component" value="Unassembled WGS sequence"/>
</dbReference>
<dbReference type="InterPro" id="IPR011992">
    <property type="entry name" value="EF-hand-dom_pair"/>
</dbReference>
<name>A0A183A647_9TREM</name>
<dbReference type="CDD" id="cd00051">
    <property type="entry name" value="EFh"/>
    <property type="match status" value="1"/>
</dbReference>
<dbReference type="WBParaSite" id="ECPE_0000243201-mRNA-1">
    <property type="protein sequence ID" value="ECPE_0000243201-mRNA-1"/>
    <property type="gene ID" value="ECPE_0000243201"/>
</dbReference>
<keyword evidence="4" id="KW-1185">Reference proteome</keyword>
<evidence type="ECO:0000313" key="4">
    <source>
        <dbReference type="Proteomes" id="UP000272942"/>
    </source>
</evidence>
<dbReference type="PROSITE" id="PS00018">
    <property type="entry name" value="EF_HAND_1"/>
    <property type="match status" value="2"/>
</dbReference>
<organism evidence="5">
    <name type="scientific">Echinostoma caproni</name>
    <dbReference type="NCBI Taxonomy" id="27848"/>
    <lineage>
        <taxon>Eukaryota</taxon>
        <taxon>Metazoa</taxon>
        <taxon>Spiralia</taxon>
        <taxon>Lophotrochozoa</taxon>
        <taxon>Platyhelminthes</taxon>
        <taxon>Trematoda</taxon>
        <taxon>Digenea</taxon>
        <taxon>Plagiorchiida</taxon>
        <taxon>Echinostomata</taxon>
        <taxon>Echinostomatoidea</taxon>
        <taxon>Echinostomatidae</taxon>
        <taxon>Echinostoma</taxon>
    </lineage>
</organism>
<dbReference type="PROSITE" id="PS50222">
    <property type="entry name" value="EF_HAND_2"/>
    <property type="match status" value="2"/>
</dbReference>
<dbReference type="Pfam" id="PF13405">
    <property type="entry name" value="EF-hand_6"/>
    <property type="match status" value="2"/>
</dbReference>
<keyword evidence="1" id="KW-0106">Calcium</keyword>
<sequence>MRHVKLSETQVRTLFHCIDKNGDGSITEKELRAYFRKHFPDMQKGELKEYVDQLDADGNGKITLEELKRVLTKRGL</sequence>
<dbReference type="SMART" id="SM00054">
    <property type="entry name" value="EFh"/>
    <property type="match status" value="2"/>
</dbReference>
<protein>
    <submittedName>
        <fullName evidence="5">EF-hand domain-containing protein</fullName>
    </submittedName>
</protein>
<dbReference type="AlphaFoldDB" id="A0A183A647"/>
<evidence type="ECO:0000259" key="2">
    <source>
        <dbReference type="PROSITE" id="PS50222"/>
    </source>
</evidence>
<feature type="domain" description="EF-hand" evidence="2">
    <location>
        <begin position="6"/>
        <end position="41"/>
    </location>
</feature>
<gene>
    <name evidence="3" type="ORF">ECPE_LOCUS2432</name>
</gene>
<reference evidence="3 4" key="2">
    <citation type="submission" date="2018-11" db="EMBL/GenBank/DDBJ databases">
        <authorList>
            <consortium name="Pathogen Informatics"/>
        </authorList>
    </citation>
    <scope>NUCLEOTIDE SEQUENCE [LARGE SCALE GENOMIC DNA]</scope>
    <source>
        <strain evidence="3 4">Egypt</strain>
    </source>
</reference>
<evidence type="ECO:0000256" key="1">
    <source>
        <dbReference type="ARBA" id="ARBA00022837"/>
    </source>
</evidence>
<dbReference type="InterPro" id="IPR018247">
    <property type="entry name" value="EF_Hand_1_Ca_BS"/>
</dbReference>
<feature type="domain" description="EF-hand" evidence="2">
    <location>
        <begin position="42"/>
        <end position="76"/>
    </location>
</feature>
<dbReference type="EMBL" id="UZAN01039609">
    <property type="protein sequence ID" value="VDP66453.1"/>
    <property type="molecule type" value="Genomic_DNA"/>
</dbReference>
<dbReference type="OrthoDB" id="26525at2759"/>
<reference evidence="5" key="1">
    <citation type="submission" date="2016-06" db="UniProtKB">
        <authorList>
            <consortium name="WormBaseParasite"/>
        </authorList>
    </citation>
    <scope>IDENTIFICATION</scope>
</reference>
<dbReference type="Gene3D" id="1.10.238.10">
    <property type="entry name" value="EF-hand"/>
    <property type="match status" value="2"/>
</dbReference>
<accession>A0A183A647</accession>